<feature type="compositionally biased region" description="Low complexity" evidence="2">
    <location>
        <begin position="116"/>
        <end position="144"/>
    </location>
</feature>
<feature type="compositionally biased region" description="Basic and acidic residues" evidence="2">
    <location>
        <begin position="533"/>
        <end position="542"/>
    </location>
</feature>
<keyword evidence="4" id="KW-1185">Reference proteome</keyword>
<evidence type="ECO:0000256" key="2">
    <source>
        <dbReference type="SAM" id="MobiDB-lite"/>
    </source>
</evidence>
<accession>W7TGU9</accession>
<feature type="compositionally biased region" description="Basic and acidic residues" evidence="2">
    <location>
        <begin position="184"/>
        <end position="193"/>
    </location>
</feature>
<evidence type="ECO:0000313" key="4">
    <source>
        <dbReference type="Proteomes" id="UP000019335"/>
    </source>
</evidence>
<evidence type="ECO:0000313" key="3">
    <source>
        <dbReference type="EMBL" id="EWM22748.1"/>
    </source>
</evidence>
<dbReference type="EMBL" id="AZIL01002098">
    <property type="protein sequence ID" value="EWM22748.1"/>
    <property type="molecule type" value="Genomic_DNA"/>
</dbReference>
<proteinExistence type="predicted"/>
<feature type="region of interest" description="Disordered" evidence="2">
    <location>
        <begin position="521"/>
        <end position="542"/>
    </location>
</feature>
<dbReference type="Proteomes" id="UP000019335">
    <property type="component" value="Unassembled WGS sequence"/>
</dbReference>
<feature type="region of interest" description="Disordered" evidence="2">
    <location>
        <begin position="327"/>
        <end position="386"/>
    </location>
</feature>
<dbReference type="AlphaFoldDB" id="W7TGU9"/>
<reference evidence="3 4" key="1">
    <citation type="journal article" date="2014" name="Mol. Plant">
        <title>Chromosome Scale Genome Assembly and Transcriptome Profiling of Nannochloropsis gaditana in Nitrogen Depletion.</title>
        <authorList>
            <person name="Corteggiani Carpinelli E."/>
            <person name="Telatin A."/>
            <person name="Vitulo N."/>
            <person name="Forcato C."/>
            <person name="D'Angelo M."/>
            <person name="Schiavon R."/>
            <person name="Vezzi A."/>
            <person name="Giacometti G.M."/>
            <person name="Morosinotto T."/>
            <person name="Valle G."/>
        </authorList>
    </citation>
    <scope>NUCLEOTIDE SEQUENCE [LARGE SCALE GENOMIC DNA]</scope>
    <source>
        <strain evidence="3 4">B-31</strain>
    </source>
</reference>
<comment type="caution">
    <text evidence="3">The sequence shown here is derived from an EMBL/GenBank/DDBJ whole genome shotgun (WGS) entry which is preliminary data.</text>
</comment>
<feature type="region of interest" description="Disordered" evidence="2">
    <location>
        <begin position="205"/>
        <end position="228"/>
    </location>
</feature>
<feature type="coiled-coil region" evidence="1">
    <location>
        <begin position="468"/>
        <end position="502"/>
    </location>
</feature>
<evidence type="ECO:0000256" key="1">
    <source>
        <dbReference type="SAM" id="Coils"/>
    </source>
</evidence>
<feature type="region of interest" description="Disordered" evidence="2">
    <location>
        <begin position="90"/>
        <end position="193"/>
    </location>
</feature>
<feature type="compositionally biased region" description="Basic and acidic residues" evidence="2">
    <location>
        <begin position="327"/>
        <end position="338"/>
    </location>
</feature>
<keyword evidence="1" id="KW-0175">Coiled coil</keyword>
<organism evidence="3 4">
    <name type="scientific">Nannochloropsis gaditana</name>
    <dbReference type="NCBI Taxonomy" id="72520"/>
    <lineage>
        <taxon>Eukaryota</taxon>
        <taxon>Sar</taxon>
        <taxon>Stramenopiles</taxon>
        <taxon>Ochrophyta</taxon>
        <taxon>Eustigmatophyceae</taxon>
        <taxon>Eustigmatales</taxon>
        <taxon>Monodopsidaceae</taxon>
        <taxon>Nannochloropsis</taxon>
    </lineage>
</organism>
<name>W7TGU9_9STRA</name>
<feature type="coiled-coil region" evidence="1">
    <location>
        <begin position="409"/>
        <end position="439"/>
    </location>
</feature>
<dbReference type="OrthoDB" id="10309812at2759"/>
<feature type="compositionally biased region" description="Basic and acidic residues" evidence="2">
    <location>
        <begin position="100"/>
        <end position="109"/>
    </location>
</feature>
<feature type="compositionally biased region" description="Polar residues" evidence="2">
    <location>
        <begin position="150"/>
        <end position="164"/>
    </location>
</feature>
<feature type="region of interest" description="Disordered" evidence="2">
    <location>
        <begin position="1"/>
        <end position="23"/>
    </location>
</feature>
<sequence>MSSPARGHVENMLADQTEGSDDNWLRDFREMKQSILMSPAGTSSTGFPSPARRISEVDPAAVNGDHLDQEIKSIVDILQDEDAANKKLNIGSSHHPVIGGKEKAIKGPYDRLTGCAPAASPLSSSSSSSSESSRASSPESTPSPGHGGFKNSSSHESSCYSPNAYQILRSEQPLAPPFIDDPTEDNRKPSYTDMHRTTNYQELHQAQPSWAPETQHEESSLARPPSDIASGNLLRMLYEEKERGQGQKARIQGLEVALAETTQEKEVAMASARLEIHELRGMLRRVASESTFSDVFTLYEAHIARVEKEANVLRDRNVHLEAWRLDQRQQSEESRGQGRADACGGEGDSQGCNRPDRPTPSPSRKNRKSLYGATKPAPHNAQDTFWSPTSALSTAMRMNGSQPAPTGVLVALKGKVKELQRQVNDLKQETGELRRRERQFLVQKRMVETTWARVQKVQFMAKGLESSLASSRLDGARAEARLEEAEGEIRALRQREAVLVMDRDRCLQELEVIRRQLGGVGNARGSAFSKGTHGRERDCPRR</sequence>
<gene>
    <name evidence="3" type="ORF">Naga_100143g3</name>
</gene>
<protein>
    <submittedName>
        <fullName evidence="3">Uncharacterized protein</fullName>
    </submittedName>
</protein>